<feature type="coiled-coil region" evidence="1">
    <location>
        <begin position="207"/>
        <end position="307"/>
    </location>
</feature>
<feature type="coiled-coil region" evidence="1">
    <location>
        <begin position="128"/>
        <end position="158"/>
    </location>
</feature>
<gene>
    <name evidence="2" type="ORF">POCTA_138.1.T0130333</name>
</gene>
<comment type="caution">
    <text evidence="2">The sequence shown here is derived from an EMBL/GenBank/DDBJ whole genome shotgun (WGS) entry which is preliminary data.</text>
</comment>
<keyword evidence="1" id="KW-0175">Coiled coil</keyword>
<accession>A0A8S1SSI6</accession>
<evidence type="ECO:0000256" key="1">
    <source>
        <dbReference type="SAM" id="Coils"/>
    </source>
</evidence>
<evidence type="ECO:0000313" key="3">
    <source>
        <dbReference type="Proteomes" id="UP000683925"/>
    </source>
</evidence>
<organism evidence="2 3">
    <name type="scientific">Paramecium octaurelia</name>
    <dbReference type="NCBI Taxonomy" id="43137"/>
    <lineage>
        <taxon>Eukaryota</taxon>
        <taxon>Sar</taxon>
        <taxon>Alveolata</taxon>
        <taxon>Ciliophora</taxon>
        <taxon>Intramacronucleata</taxon>
        <taxon>Oligohymenophorea</taxon>
        <taxon>Peniculida</taxon>
        <taxon>Parameciidae</taxon>
        <taxon>Paramecium</taxon>
    </lineage>
</organism>
<feature type="coiled-coil region" evidence="1">
    <location>
        <begin position="66"/>
        <end position="100"/>
    </location>
</feature>
<proteinExistence type="predicted"/>
<dbReference type="EMBL" id="CAJJDP010000012">
    <property type="protein sequence ID" value="CAD8142167.1"/>
    <property type="molecule type" value="Genomic_DNA"/>
</dbReference>
<reference evidence="2" key="1">
    <citation type="submission" date="2021-01" db="EMBL/GenBank/DDBJ databases">
        <authorList>
            <consortium name="Genoscope - CEA"/>
            <person name="William W."/>
        </authorList>
    </citation>
    <scope>NUCLEOTIDE SEQUENCE</scope>
</reference>
<dbReference type="AlphaFoldDB" id="A0A8S1SSI6"/>
<dbReference type="Proteomes" id="UP000683925">
    <property type="component" value="Unassembled WGS sequence"/>
</dbReference>
<protein>
    <submittedName>
        <fullName evidence="2">Uncharacterized protein</fullName>
    </submittedName>
</protein>
<dbReference type="OrthoDB" id="2136082at2759"/>
<name>A0A8S1SSI6_PAROT</name>
<evidence type="ECO:0000313" key="2">
    <source>
        <dbReference type="EMBL" id="CAD8142167.1"/>
    </source>
</evidence>
<keyword evidence="3" id="KW-1185">Reference proteome</keyword>
<dbReference type="OMA" id="NYRFRVK"/>
<sequence length="854" mass="100943">MPSAIQYFSDLDSLHHVSNNFLRPQSAVSLYQNKKISSSTMVDNKQVSDTRLTDPRLTPRYIKKDKEELYSDLLQLQQKYNQCQDENTKLKTQISSLEKQVIHLTDLVRNVEMFCNKKTGHFNEYQLKKQIQDLKSNLKTKVQELESLKQNVKTTKIDEIRIELQESHVECLRLRTMLDQQMRQQVLFNYNDHTLIEEKLYIQSQMMNQLKTENDQMTGLLKIQEEETYYYKNLLAETLKTVRRYEETIEDLHKNLKGKNQFMDKLAQKIEALKSTNNGLADKVVKVEDLKEEIRLLKCTIEDQNKQIKSVLSDNEYLKGMVHELKIKNNEKSEIQAKEKKVLQDQIAKISNQYDLLDDKYKNLLLIQVQAKNKETAQSSLIHKKEQTVGLTLKNNNDSFQQQKIYVPKKLRAIKTNDVLHIGEELNYRFRVKKIILIDVIEQFLFDDDNKKEKKVSIKQLQKSFEKEPFMLFEQDKALTFARFLIEDNSQEFVEFNIELTENLDRVKSIFTKIVGKYRIFTPDEEMKHKEDITKLIIKYKNSLKQHFDSLQSTNGELTKRQILETFIFMDIDINNSQLEYFFLKLFVFSNKIDRFPYQKIFEIFQQMQTTSTPHLQRKETQRKKATTESNKQPVYVTKSLFKQVEECFSAIDVQNVVHLIIIKDAILCDPWVCILNAIYLCENCAMILSTEAGITNIKKYSSLNAEERDKMQKGGNVKFKLNVTNVNDKFHSHRALQYRFELALGLSEYDSDMSTNYASPNKSLIYYPEQKKRLTQALELEGIQQDVEWLQIQYQILTRDLKKKIDRNFYLSKLEDIGKKFVEKQQQKQVQQKQIHNQNDVFQSFSALMKKQT</sequence>